<dbReference type="Proteomes" id="UP001652623">
    <property type="component" value="Chromosome 7"/>
</dbReference>
<dbReference type="GO" id="GO:0001731">
    <property type="term" value="P:formation of translation preinitiation complex"/>
    <property type="evidence" value="ECO:0007669"/>
    <property type="project" value="InterPro"/>
</dbReference>
<dbReference type="Pfam" id="PF26291">
    <property type="entry name" value="SWIB_eIF2D"/>
    <property type="match status" value="1"/>
</dbReference>
<dbReference type="Gene3D" id="3.30.780.10">
    <property type="entry name" value="SUI1-like domain"/>
    <property type="match status" value="1"/>
</dbReference>
<dbReference type="RefSeq" id="XP_015873833.3">
    <property type="nucleotide sequence ID" value="XM_016018347.4"/>
</dbReference>
<evidence type="ECO:0000256" key="1">
    <source>
        <dbReference type="ARBA" id="ARBA00022490"/>
    </source>
</evidence>
<dbReference type="InterPro" id="IPR057429">
    <property type="entry name" value="WH_eIF2D"/>
</dbReference>
<dbReference type="PANTHER" id="PTHR12217:SF4">
    <property type="entry name" value="EUKARYOTIC TRANSLATION INITIATION FACTOR 2D"/>
    <property type="match status" value="1"/>
</dbReference>
<dbReference type="GO" id="GO:0003743">
    <property type="term" value="F:translation initiation factor activity"/>
    <property type="evidence" value="ECO:0007669"/>
    <property type="project" value="InterPro"/>
</dbReference>
<dbReference type="InterPro" id="IPR036885">
    <property type="entry name" value="SWIB_MDM2_dom_sf"/>
</dbReference>
<dbReference type="CDD" id="cd11608">
    <property type="entry name" value="eIF2D_C"/>
    <property type="match status" value="1"/>
</dbReference>
<accession>A0A6P3ZGG9</accession>
<dbReference type="SUPFAM" id="SSF47592">
    <property type="entry name" value="SWIB/MDM2 domain"/>
    <property type="match status" value="1"/>
</dbReference>
<dbReference type="Pfam" id="PF17832">
    <property type="entry name" value="Pre-PUA"/>
    <property type="match status" value="1"/>
</dbReference>
<organism evidence="4 5">
    <name type="scientific">Ziziphus jujuba</name>
    <name type="common">Chinese jujube</name>
    <name type="synonym">Ziziphus sativa</name>
    <dbReference type="NCBI Taxonomy" id="326968"/>
    <lineage>
        <taxon>Eukaryota</taxon>
        <taxon>Viridiplantae</taxon>
        <taxon>Streptophyta</taxon>
        <taxon>Embryophyta</taxon>
        <taxon>Tracheophyta</taxon>
        <taxon>Spermatophyta</taxon>
        <taxon>Magnoliopsida</taxon>
        <taxon>eudicotyledons</taxon>
        <taxon>Gunneridae</taxon>
        <taxon>Pentapetalae</taxon>
        <taxon>rosids</taxon>
        <taxon>fabids</taxon>
        <taxon>Rosales</taxon>
        <taxon>Rhamnaceae</taxon>
        <taxon>Paliureae</taxon>
        <taxon>Ziziphus</taxon>
    </lineage>
</organism>
<keyword evidence="1" id="KW-0963">Cytoplasm</keyword>
<dbReference type="InParanoid" id="A0A6P3ZGG9"/>
<sequence>MFKKAVEAKSHQRLSGADRKKLKRSIKDKFPRASDTDIDSLLPPKAEITVAKLQNRVHVYGVEGGFPMFFDVDGRGNEIFPTVYALWKVPDILPYFLLKGGEVSRYVIGGADLMFPGISVPAEGLPSFSAGELWAVKVPGNPAPIAVGSTTMSSTEALKAGLRGKALKIAHYYGDVLWESVEGHYVPNAGFFEDAVFEDPALSSCQTSDSCNDANDSSHNQDVNIDKEVGESVDVADDHSVPNSASITQIDAGNDTAEEITSSVADLKVADNPVADEPGAEDQHPLSTEDVDMLLDKCLLQALHTTVKEKDLPMPGSTLWSNHVLPCRPSGTTLDIKKSSYKKLSKWLQAKASAGLITVKEDKYKKEAVLFSVNRSHSDYSSFKPEKRRVENEHTSDHAGSESRSNKVLELAEVYKPSVHVNPIFSAVGAETGKLYSASEATDIVFKYVEKENLVKPTNKAIVVLDATLCDALFKGAIKKGTTYPTEVHKKDIGSTFINRMQAHHIVTRGGESVVRKGALKTLQIMTERRQGNKKVTKLSGMETFLVDPEALASELQKKFACSTSVGELPGKKGHEVLVQGGVIDDLAKHMIEQYGIPKRCIEVLDKTKR</sequence>
<dbReference type="Gene3D" id="3.10.400.20">
    <property type="match status" value="1"/>
</dbReference>
<reference evidence="5" key="1">
    <citation type="submission" date="2025-08" db="UniProtKB">
        <authorList>
            <consortium name="RefSeq"/>
        </authorList>
    </citation>
    <scope>IDENTIFICATION</scope>
    <source>
        <tissue evidence="5">Seedling</tissue>
    </source>
</reference>
<dbReference type="Pfam" id="PF25304">
    <property type="entry name" value="WHD_eIF2D"/>
    <property type="match status" value="1"/>
</dbReference>
<dbReference type="PROSITE" id="PS50296">
    <property type="entry name" value="SUI1"/>
    <property type="match status" value="1"/>
</dbReference>
<feature type="compositionally biased region" description="Basic and acidic residues" evidence="2">
    <location>
        <begin position="384"/>
        <end position="405"/>
    </location>
</feature>
<dbReference type="Pfam" id="PF01253">
    <property type="entry name" value="SUI1"/>
    <property type="match status" value="1"/>
</dbReference>
<protein>
    <submittedName>
        <fullName evidence="5">Uncharacterized protein LOC107410861</fullName>
    </submittedName>
</protein>
<dbReference type="InterPro" id="IPR036877">
    <property type="entry name" value="SUI1_dom_sf"/>
</dbReference>
<name>A0A6P3ZGG9_ZIZJJ</name>
<dbReference type="InterPro" id="IPR048247">
    <property type="entry name" value="eIF2D_N"/>
</dbReference>
<dbReference type="PROSITE" id="PS50890">
    <property type="entry name" value="PUA"/>
    <property type="match status" value="1"/>
</dbReference>
<dbReference type="PANTHER" id="PTHR12217">
    <property type="entry name" value="EUKARYOTIC TRANSLATION INITIATION FACTOR 2D"/>
    <property type="match status" value="1"/>
</dbReference>
<dbReference type="GeneID" id="107410861"/>
<feature type="region of interest" description="Disordered" evidence="2">
    <location>
        <begin position="203"/>
        <end position="222"/>
    </location>
</feature>
<evidence type="ECO:0000313" key="4">
    <source>
        <dbReference type="Proteomes" id="UP001652623"/>
    </source>
</evidence>
<dbReference type="SMR" id="A0A6P3ZGG9"/>
<dbReference type="FunCoup" id="A0A6P3ZGG9">
    <property type="interactions" value="3161"/>
</dbReference>
<dbReference type="InterPro" id="IPR058886">
    <property type="entry name" value="SWIB_eIF2D"/>
</dbReference>
<dbReference type="InterPro" id="IPR039759">
    <property type="entry name" value="eIF2D_SUI1"/>
</dbReference>
<dbReference type="InterPro" id="IPR015947">
    <property type="entry name" value="PUA-like_sf"/>
</dbReference>
<evidence type="ECO:0000259" key="3">
    <source>
        <dbReference type="PROSITE" id="PS50296"/>
    </source>
</evidence>
<dbReference type="InterPro" id="IPR004521">
    <property type="entry name" value="Uncharacterised_CHP00451"/>
</dbReference>
<dbReference type="InterPro" id="IPR048248">
    <property type="entry name" value="PUA_eIF2d-like"/>
</dbReference>
<dbReference type="SUPFAM" id="SSF55159">
    <property type="entry name" value="eIF1-like"/>
    <property type="match status" value="1"/>
</dbReference>
<evidence type="ECO:0000256" key="2">
    <source>
        <dbReference type="SAM" id="MobiDB-lite"/>
    </source>
</evidence>
<dbReference type="InterPro" id="IPR041366">
    <property type="entry name" value="Pre-PUA"/>
</dbReference>
<keyword evidence="4" id="KW-1185">Reference proteome</keyword>
<dbReference type="InterPro" id="IPR001950">
    <property type="entry name" value="SUI1"/>
</dbReference>
<gene>
    <name evidence="5" type="primary">LOC107410861</name>
</gene>
<feature type="region of interest" description="Disordered" evidence="2">
    <location>
        <begin position="1"/>
        <end position="23"/>
    </location>
</feature>
<dbReference type="AlphaFoldDB" id="A0A6P3ZGG9"/>
<dbReference type="SUPFAM" id="SSF88697">
    <property type="entry name" value="PUA domain-like"/>
    <property type="match status" value="1"/>
</dbReference>
<proteinExistence type="predicted"/>
<dbReference type="KEGG" id="zju:107410861"/>
<dbReference type="CDD" id="cd21156">
    <property type="entry name" value="PUA_eIF2d-like"/>
    <property type="match status" value="1"/>
</dbReference>
<dbReference type="CDD" id="cd11610">
    <property type="entry name" value="eIF2D_N"/>
    <property type="match status" value="1"/>
</dbReference>
<dbReference type="NCBIfam" id="TIGR00451">
    <property type="entry name" value="unchar_dom_2"/>
    <property type="match status" value="1"/>
</dbReference>
<evidence type="ECO:0000313" key="5">
    <source>
        <dbReference type="RefSeq" id="XP_015873833.3"/>
    </source>
</evidence>
<dbReference type="InterPro" id="IPR039757">
    <property type="entry name" value="EIF2D"/>
</dbReference>
<feature type="compositionally biased region" description="Basic and acidic residues" evidence="2">
    <location>
        <begin position="1"/>
        <end position="10"/>
    </location>
</feature>
<dbReference type="Pfam" id="PF26292">
    <property type="entry name" value="PUA_elF2D"/>
    <property type="match status" value="1"/>
</dbReference>
<feature type="domain" description="SUI1" evidence="3">
    <location>
        <begin position="523"/>
        <end position="595"/>
    </location>
</feature>
<feature type="region of interest" description="Disordered" evidence="2">
    <location>
        <begin position="378"/>
        <end position="405"/>
    </location>
</feature>